<organism evidence="1 2">
    <name type="scientific">Entamoeba invadens IP1</name>
    <dbReference type="NCBI Taxonomy" id="370355"/>
    <lineage>
        <taxon>Eukaryota</taxon>
        <taxon>Amoebozoa</taxon>
        <taxon>Evosea</taxon>
        <taxon>Archamoebae</taxon>
        <taxon>Mastigamoebida</taxon>
        <taxon>Entamoebidae</taxon>
        <taxon>Entamoeba</taxon>
    </lineage>
</organism>
<dbReference type="KEGG" id="eiv:EIN_044370"/>
<dbReference type="Proteomes" id="UP000014680">
    <property type="component" value="Unassembled WGS sequence"/>
</dbReference>
<proteinExistence type="predicted"/>
<evidence type="ECO:0000313" key="2">
    <source>
        <dbReference type="Proteomes" id="UP000014680"/>
    </source>
</evidence>
<dbReference type="EMBL" id="KB206902">
    <property type="protein sequence ID" value="ELP86879.1"/>
    <property type="molecule type" value="Genomic_DNA"/>
</dbReference>
<dbReference type="GeneID" id="14885852"/>
<accession>A0A0A1TZ99</accession>
<protein>
    <submittedName>
        <fullName evidence="1">Uncharacterized protein</fullName>
    </submittedName>
</protein>
<reference evidence="1 2" key="1">
    <citation type="submission" date="2012-10" db="EMBL/GenBank/DDBJ databases">
        <authorList>
            <person name="Zafar N."/>
            <person name="Inman J."/>
            <person name="Hall N."/>
            <person name="Lorenzi H."/>
            <person name="Caler E."/>
        </authorList>
    </citation>
    <scope>NUCLEOTIDE SEQUENCE [LARGE SCALE GENOMIC DNA]</scope>
    <source>
        <strain evidence="1 2">IP1</strain>
    </source>
</reference>
<dbReference type="OrthoDB" id="27553at2759"/>
<dbReference type="AlphaFoldDB" id="A0A0A1TZ99"/>
<gene>
    <name evidence="1" type="ORF">EIN_044370</name>
</gene>
<evidence type="ECO:0000313" key="1">
    <source>
        <dbReference type="EMBL" id="ELP86879.1"/>
    </source>
</evidence>
<dbReference type="RefSeq" id="XP_004253650.1">
    <property type="nucleotide sequence ID" value="XM_004253602.1"/>
</dbReference>
<keyword evidence="2" id="KW-1185">Reference proteome</keyword>
<sequence length="287" mass="32594">MQIIVHITNNGTINMSGFPVLQKSGEQYTTHTDNSTLVRANALVQNIDETTKKFSNERPALPQSSVSPNDITKPSWDSLMSSIVSVGTTRSNHRAKTDEQRVKKTAVMEELVNVKKVHHKAHRPEKKEVKEKKQPTFLPSAFLTYTTFSKSQIVWEVPASLINSTLMKYYALMPSMMFIYETDVASFGTYCVDPPLLINGQVLFASKFTVFVIDKKKRFEKRIKISKTEIGKIAKDVVIASANHSITEMSEGFAIYIKNLPPYKNEDIFYQNTYHYIKSITVATFYS</sequence>
<dbReference type="VEuPathDB" id="AmoebaDB:EIN_044370"/>
<name>A0A0A1TZ99_ENTIV</name>